<dbReference type="GO" id="GO:0008474">
    <property type="term" value="F:palmitoyl-(protein) hydrolase activity"/>
    <property type="evidence" value="ECO:0007669"/>
    <property type="project" value="UniProtKB-EC"/>
</dbReference>
<dbReference type="Proteomes" id="UP000326289">
    <property type="component" value="Unassembled WGS sequence"/>
</dbReference>
<feature type="signal peptide" evidence="9">
    <location>
        <begin position="1"/>
        <end position="21"/>
    </location>
</feature>
<feature type="chain" id="PRO_5024901354" description="Palmitoyl-protein thioesterase 1" evidence="9">
    <location>
        <begin position="22"/>
        <end position="331"/>
    </location>
</feature>
<dbReference type="Pfam" id="PF02089">
    <property type="entry name" value="Palm_thioest"/>
    <property type="match status" value="1"/>
</dbReference>
<evidence type="ECO:0000256" key="5">
    <source>
        <dbReference type="ARBA" id="ARBA00022801"/>
    </source>
</evidence>
<protein>
    <recommendedName>
        <fullName evidence="3">Palmitoyl-protein thioesterase 1</fullName>
        <ecNumber evidence="2">3.1.2.22</ecNumber>
    </recommendedName>
    <alternativeName>
        <fullName evidence="8">Palmitoyl-protein hydrolase 1</fullName>
    </alternativeName>
</protein>
<dbReference type="AlphaFoldDB" id="A0A5N6JL59"/>
<dbReference type="InterPro" id="IPR002472">
    <property type="entry name" value="Palm_thioest"/>
</dbReference>
<evidence type="ECO:0000256" key="8">
    <source>
        <dbReference type="ARBA" id="ARBA00031934"/>
    </source>
</evidence>
<dbReference type="EC" id="3.1.2.22" evidence="2"/>
<dbReference type="FunFam" id="3.40.50.1820:FF:000107">
    <property type="entry name" value="Palmitoyl-protein thioesterase 1"/>
    <property type="match status" value="1"/>
</dbReference>
<evidence type="ECO:0000256" key="3">
    <source>
        <dbReference type="ARBA" id="ARBA00014212"/>
    </source>
</evidence>
<dbReference type="PRINTS" id="PR00414">
    <property type="entry name" value="PPTHIESTRASE"/>
</dbReference>
<gene>
    <name evidence="10" type="ORF">BDV30DRAFT_201869</name>
</gene>
<comment type="similarity">
    <text evidence="1">Belongs to the palmitoyl-protein thioesterase family.</text>
</comment>
<keyword evidence="11" id="KW-1185">Reference proteome</keyword>
<proteinExistence type="inferred from homology"/>
<dbReference type="EMBL" id="ML732764">
    <property type="protein sequence ID" value="KAB8279621.1"/>
    <property type="molecule type" value="Genomic_DNA"/>
</dbReference>
<dbReference type="PANTHER" id="PTHR11247">
    <property type="entry name" value="PALMITOYL-PROTEIN THIOESTERASE/DOLICHYLDIPHOSPHATASE 1"/>
    <property type="match status" value="1"/>
</dbReference>
<organism evidence="10 11">
    <name type="scientific">Aspergillus minisclerotigenes</name>
    <dbReference type="NCBI Taxonomy" id="656917"/>
    <lineage>
        <taxon>Eukaryota</taxon>
        <taxon>Fungi</taxon>
        <taxon>Dikarya</taxon>
        <taxon>Ascomycota</taxon>
        <taxon>Pezizomycotina</taxon>
        <taxon>Eurotiomycetes</taxon>
        <taxon>Eurotiomycetidae</taxon>
        <taxon>Eurotiales</taxon>
        <taxon>Aspergillaceae</taxon>
        <taxon>Aspergillus</taxon>
        <taxon>Aspergillus subgen. Circumdati</taxon>
    </lineage>
</organism>
<evidence type="ECO:0000256" key="2">
    <source>
        <dbReference type="ARBA" id="ARBA00012423"/>
    </source>
</evidence>
<dbReference type="Gene3D" id="3.40.50.1820">
    <property type="entry name" value="alpha/beta hydrolase"/>
    <property type="match status" value="1"/>
</dbReference>
<evidence type="ECO:0000256" key="9">
    <source>
        <dbReference type="SAM" id="SignalP"/>
    </source>
</evidence>
<dbReference type="PANTHER" id="PTHR11247:SF8">
    <property type="entry name" value="PALMITOYL-PROTEIN THIOESTERASE 1"/>
    <property type="match status" value="1"/>
</dbReference>
<evidence type="ECO:0000256" key="7">
    <source>
        <dbReference type="ARBA" id="ARBA00023180"/>
    </source>
</evidence>
<evidence type="ECO:0000313" key="10">
    <source>
        <dbReference type="EMBL" id="KAB8279621.1"/>
    </source>
</evidence>
<sequence>MNKTTTMRTLALLAIPFLSNAIPLHQPKTTESTPLPLVIWHGLGDDFQREGLLSVASLAEKTNPGTYVHLIHLSDTASGDRQATFLGNVSEQIDTVCAQLASDRILSTAPAINALGFSQGGQFLRGYIERCNVPPVHNLVTFGSQHNGIAEFQECGWGDWICRGAEALLRAGRWSPFVQGRFVPAQYFRDPTELDEYLASSNFLADVNNEREEKNETYRENLGRLNKFAMYMFEEDQMVHPKESAWFGELDGETGDVIGVRERDIYREDWIGLKKLDEEGRLVFRSVPGKHMQLSEEVLVNVFGEFFGPVEVDVDVEGEVRGKALVKQIGY</sequence>
<evidence type="ECO:0000256" key="4">
    <source>
        <dbReference type="ARBA" id="ARBA00022729"/>
    </source>
</evidence>
<reference evidence="10 11" key="1">
    <citation type="submission" date="2019-04" db="EMBL/GenBank/DDBJ databases">
        <title>Fungal friends and foes A comparative genomics study of 23 Aspergillus species from section Flavi.</title>
        <authorList>
            <consortium name="DOE Joint Genome Institute"/>
            <person name="Kjaerbolling I."/>
            <person name="Vesth T.C."/>
            <person name="Frisvad J.C."/>
            <person name="Nybo J.L."/>
            <person name="Theobald S."/>
            <person name="Kildgaard S."/>
            <person name="Petersen T.I."/>
            <person name="Kuo A."/>
            <person name="Sato A."/>
            <person name="Lyhne E.K."/>
            <person name="Kogle M.E."/>
            <person name="Wiebenga A."/>
            <person name="Kun R.S."/>
            <person name="Lubbers R.J."/>
            <person name="Makela M.R."/>
            <person name="Barry K."/>
            <person name="Chovatia M."/>
            <person name="Clum A."/>
            <person name="Daum C."/>
            <person name="Haridas S."/>
            <person name="He G."/>
            <person name="LaButti K."/>
            <person name="Lipzen A."/>
            <person name="Mondo S."/>
            <person name="Pangilinan J."/>
            <person name="Riley R."/>
            <person name="Salamov A."/>
            <person name="Simmons B.A."/>
            <person name="Magnuson J.K."/>
            <person name="Henrissat B."/>
            <person name="Mortensen U.H."/>
            <person name="Larsen T.O."/>
            <person name="De vries R.P."/>
            <person name="Grigoriev I.V."/>
            <person name="Machida M."/>
            <person name="Baker S.E."/>
            <person name="Andersen M.R."/>
        </authorList>
    </citation>
    <scope>NUCLEOTIDE SEQUENCE [LARGE SCALE GENOMIC DNA]</scope>
    <source>
        <strain evidence="10 11">CBS 117635</strain>
    </source>
</reference>
<evidence type="ECO:0000313" key="11">
    <source>
        <dbReference type="Proteomes" id="UP000326289"/>
    </source>
</evidence>
<accession>A0A5N6JL59</accession>
<keyword evidence="7" id="KW-0325">Glycoprotein</keyword>
<dbReference type="SUPFAM" id="SSF53474">
    <property type="entry name" value="alpha/beta-Hydrolases"/>
    <property type="match status" value="1"/>
</dbReference>
<dbReference type="InterPro" id="IPR029058">
    <property type="entry name" value="AB_hydrolase_fold"/>
</dbReference>
<keyword evidence="5 10" id="KW-0378">Hydrolase</keyword>
<evidence type="ECO:0000256" key="6">
    <source>
        <dbReference type="ARBA" id="ARBA00023157"/>
    </source>
</evidence>
<keyword evidence="4 9" id="KW-0732">Signal</keyword>
<name>A0A5N6JL59_9EURO</name>
<keyword evidence="6" id="KW-1015">Disulfide bond</keyword>
<evidence type="ECO:0000256" key="1">
    <source>
        <dbReference type="ARBA" id="ARBA00010758"/>
    </source>
</evidence>